<comment type="caution">
    <text evidence="1">The sequence shown here is derived from an EMBL/GenBank/DDBJ whole genome shotgun (WGS) entry which is preliminary data.</text>
</comment>
<dbReference type="AlphaFoldDB" id="A0A392W2J9"/>
<dbReference type="Proteomes" id="UP000265520">
    <property type="component" value="Unassembled WGS sequence"/>
</dbReference>
<sequence length="34" mass="3823">FVLAKIRLSFFNAFFGEKDPRPVGYLVEPGSHSP</sequence>
<keyword evidence="2" id="KW-1185">Reference proteome</keyword>
<feature type="non-terminal residue" evidence="1">
    <location>
        <position position="1"/>
    </location>
</feature>
<protein>
    <submittedName>
        <fullName evidence="1">Uncharacterized protein</fullName>
    </submittedName>
</protein>
<dbReference type="EMBL" id="LXQA011362292">
    <property type="protein sequence ID" value="MCI94646.1"/>
    <property type="molecule type" value="Genomic_DNA"/>
</dbReference>
<evidence type="ECO:0000313" key="1">
    <source>
        <dbReference type="EMBL" id="MCI94646.1"/>
    </source>
</evidence>
<organism evidence="1 2">
    <name type="scientific">Trifolium medium</name>
    <dbReference type="NCBI Taxonomy" id="97028"/>
    <lineage>
        <taxon>Eukaryota</taxon>
        <taxon>Viridiplantae</taxon>
        <taxon>Streptophyta</taxon>
        <taxon>Embryophyta</taxon>
        <taxon>Tracheophyta</taxon>
        <taxon>Spermatophyta</taxon>
        <taxon>Magnoliopsida</taxon>
        <taxon>eudicotyledons</taxon>
        <taxon>Gunneridae</taxon>
        <taxon>Pentapetalae</taxon>
        <taxon>rosids</taxon>
        <taxon>fabids</taxon>
        <taxon>Fabales</taxon>
        <taxon>Fabaceae</taxon>
        <taxon>Papilionoideae</taxon>
        <taxon>50 kb inversion clade</taxon>
        <taxon>NPAAA clade</taxon>
        <taxon>Hologalegina</taxon>
        <taxon>IRL clade</taxon>
        <taxon>Trifolieae</taxon>
        <taxon>Trifolium</taxon>
    </lineage>
</organism>
<evidence type="ECO:0000313" key="2">
    <source>
        <dbReference type="Proteomes" id="UP000265520"/>
    </source>
</evidence>
<proteinExistence type="predicted"/>
<name>A0A392W2J9_9FABA</name>
<accession>A0A392W2J9</accession>
<reference evidence="1 2" key="1">
    <citation type="journal article" date="2018" name="Front. Plant Sci.">
        <title>Red Clover (Trifolium pratense) and Zigzag Clover (T. medium) - A Picture of Genomic Similarities and Differences.</title>
        <authorList>
            <person name="Dluhosova J."/>
            <person name="Istvanek J."/>
            <person name="Nedelnik J."/>
            <person name="Repkova J."/>
        </authorList>
    </citation>
    <scope>NUCLEOTIDE SEQUENCE [LARGE SCALE GENOMIC DNA]</scope>
    <source>
        <strain evidence="2">cv. 10/8</strain>
        <tissue evidence="1">Leaf</tissue>
    </source>
</reference>